<protein>
    <submittedName>
        <fullName evidence="1">Uncharacterized protein</fullName>
    </submittedName>
</protein>
<evidence type="ECO:0000313" key="1">
    <source>
        <dbReference type="EMBL" id="KKU25946.1"/>
    </source>
</evidence>
<proteinExistence type="predicted"/>
<name>A0A0G1NZM6_9BACT</name>
<dbReference type="AlphaFoldDB" id="A0A0G1NZM6"/>
<comment type="caution">
    <text evidence="1">The sequence shown here is derived from an EMBL/GenBank/DDBJ whole genome shotgun (WGS) entry which is preliminary data.</text>
</comment>
<dbReference type="EMBL" id="LCMA01000015">
    <property type="protein sequence ID" value="KKU25946.1"/>
    <property type="molecule type" value="Genomic_DNA"/>
</dbReference>
<accession>A0A0G1NZM6</accession>
<reference evidence="1 2" key="1">
    <citation type="journal article" date="2015" name="Nature">
        <title>rRNA introns, odd ribosomes, and small enigmatic genomes across a large radiation of phyla.</title>
        <authorList>
            <person name="Brown C.T."/>
            <person name="Hug L.A."/>
            <person name="Thomas B.C."/>
            <person name="Sharon I."/>
            <person name="Castelle C.J."/>
            <person name="Singh A."/>
            <person name="Wilkins M.J."/>
            <person name="Williams K.H."/>
            <person name="Banfield J.F."/>
        </authorList>
    </citation>
    <scope>NUCLEOTIDE SEQUENCE [LARGE SCALE GENOMIC DNA]</scope>
</reference>
<organism evidence="1 2">
    <name type="scientific">Candidatus Magasanikbacteria bacterium GW2011_GWA2_46_17</name>
    <dbReference type="NCBI Taxonomy" id="1619042"/>
    <lineage>
        <taxon>Bacteria</taxon>
        <taxon>Candidatus Magasanikiibacteriota</taxon>
    </lineage>
</organism>
<evidence type="ECO:0000313" key="2">
    <source>
        <dbReference type="Proteomes" id="UP000034175"/>
    </source>
</evidence>
<dbReference type="Proteomes" id="UP000034175">
    <property type="component" value="Unassembled WGS sequence"/>
</dbReference>
<sequence>MSKPNIAAIVAAHRARALSAVTSIPWGGTTHQIEGRSANIMTVGVTAVELLAPESTPQEMLLAQEAEYGFGLAALNLLERGEPFYTVLRAGWALPAFLWERESACLD</sequence>
<gene>
    <name evidence="1" type="ORF">UX39_C0015G0014</name>
</gene>